<dbReference type="InterPro" id="IPR022409">
    <property type="entry name" value="PKD/Chitinase_dom"/>
</dbReference>
<dbReference type="PATRIC" id="fig|1178515.4.peg.2607"/>
<dbReference type="Gene3D" id="2.60.120.560">
    <property type="entry name" value="Exo-inulinase, domain 1"/>
    <property type="match status" value="1"/>
</dbReference>
<sequence>MIKSKLYIIFLTVLTLSQNMFWVPLNSEANASYKLYPDYPAKKQTKIKDIQGTDTTDGVVYWYQQDDLKWVAEKVGTASDVVTANTNAKGIPLPEDTNVPAILNMNNYFPDQLLVSGKAYAKSVIKDLKMNGHPKKIGTINYLDIVDSHTDPDGVTVHIVTRSGVSYSHGFHSSYGNGPNGPKFRVEYPLIFEYEWTGYIEESKEVDVAGSSSISLGQTSNASANIKVKNFDSNVWSGPVNVTQATETTWDSTNKGVATISDSGKITTISQGTTTIKATWIKDGYTLVDSYTLTVIAPPNQPDLTPTSVTPDKPSIPIGSTITFTVEVQNIGTQAIPSSTPVAVKVFDQTGRLVKNTTISGGFTGGQKKTFTFQDSFPTSGATRTYQTIVDPAGSITEASETNNERQDTFSAAAGGGGITGDFDILPGPNIKYRDSFTLHPKDITNSGSCSYSRHTFKITRDGTTYTSPFVYSKTQDSSYTESNYPYVMGVGSHQISLTIHSNCGEIIIGPKTLEITGPQNNNPPQGQIGFVRSSDRTKPLTTVLEGTRLDLILIQDPRVPTPHDPDGDDIYLVGFDFSESDAWTKEIDMKYANNYTDIGYLNVLMDKVGTHRVKATIRDEFGATAILSTVIEVVPENPIPVITGPTEVVEGRPVSPPFDANASFSHMGRQIDHSRDQWTNLRTMYPDIGTEILSLDVFDEIGLQSLAPDTHTLTVKPDIPPTPKLEYTDKAVRNSNVLFRNTSYSPDGDNIVTNSVTYKYDANHNGTFADDGQQPITMTPQKTFTFNPTRVGKYQFCVYVREDWGKDARGCYDFEVVNDSPFVSFTVSSTTTEPFAINNKPVTVIDFMSGAWTSNDYLHANKSKAWMRNPHTGVLAAVPFQKPTIDAPTNPTITLMDQPFSTGDRENGRTYYLEDGYYLSWKQYDYGGSTAAYVYIKKYKPSYPDPARTGNLHNVMFDGPHRIDYENKIIYVREQGWGYESYYVDRVKGYNIHDFITLTNPPVVTMVNYSDFIKTPVDLGYEDRWIGTDGTVNSYSWDRPLNGGPWSTYQDNNTSSYGMSLLPNGDYIYGADAQWRLNVYDGATRALKRTLNHRFYWYGEPYMSADEKAIGVVNSNHSSFSLYQYQSEQELLASNGWTSYTGRYENIFIYSYYNGTINAMSAVDSNGTIRWTTPGHANTHSSIITNDGFLIYTLESRLMKVNILTGATSIIAELSGYRPNVSEGYSHYYSFPTFLPDGTILVNINSHNFSTDSDYVNTVIIDSTKETTSNRFTLNQLIPTTPANYALGDSYQISYTLRMNKFQHDLAAGMSFGILNHQNMLRVESNPNHTRLVRITNGQKTILREIPYPLAKSTYHTFKIMRMGDQIKVYINGVPLITTQESSYKNGTFGPFTEIGKAEFKAVTYADLSQLNGSSKVNNYGIVGEELEYSAFMMDTENDPAIPALNEWKYEQLSQKFLDAGDGKSGASSLHNRTFNTSNPILDKVGLYRISYSTKDDPHPEHRYGDMMFNSYRQKSNVYANNVIIHRKPISLFTLSLNPNYSVRWHDSSYDPDRWLSPGHYSTEPTGIPYGSNRGILQAKYYYVSPSGATFYEKLTSPQETGTYEVGMAVQDEYGAWSDWNVEYLNATVTGPGNMFPPAAALTNPNGTQSAPTLYSTLRPNITWAQSDPDAGNVFTGYQILISNEQNTQMLLDTGESGQWTSNTWANWAVNRDLPANEKLRVRVRVRDNQDHWSAYSTTQWMLINREPNAVMIVPSGTQGSPTPMISTRPTLKWNQTDPDAGTVFQGFHIQILNEANHVLRDTGPLWQQSGAGTQWWNLDQDLPRGQKLQVRVRVQDNLHTWSPWSQTTWMIINRAPVADFEWSPTPTYEGDVINLANLSTDPDGDAMTYQWQITGPGGLTKSFATQNGALSYAETIDRIGPYHVTLTATDLYGMTSEPVSKTIIVLPLTIIGEVFHTELWDQKRIEYNLKETGSSDAPRGRDVFWAGEKFRLRSQLTDTGGSSTKPTRVHVRFESTGHSVELTSTPSGNWTGELWQQSMDGLADGTYSFRFTSYWSNSAVKITTVLVELRDRSGRS</sequence>
<dbReference type="EMBL" id="CP011388">
    <property type="protein sequence ID" value="ANE47036.1"/>
    <property type="molecule type" value="Genomic_DNA"/>
</dbReference>
<feature type="domain" description="PKD/Chitinase" evidence="1">
    <location>
        <begin position="1859"/>
        <end position="1949"/>
    </location>
</feature>
<gene>
    <name evidence="2" type="ORF">SY83_13010</name>
</gene>
<name>A0A172TJA0_9BACL</name>
<dbReference type="SMART" id="SM00089">
    <property type="entry name" value="PKD"/>
    <property type="match status" value="1"/>
</dbReference>
<evidence type="ECO:0000259" key="1">
    <source>
        <dbReference type="SMART" id="SM00089"/>
    </source>
</evidence>
<dbReference type="Proteomes" id="UP000076927">
    <property type="component" value="Chromosome"/>
</dbReference>
<protein>
    <recommendedName>
        <fullName evidence="1">PKD/Chitinase domain-containing protein</fullName>
    </recommendedName>
</protein>
<evidence type="ECO:0000313" key="3">
    <source>
        <dbReference type="Proteomes" id="UP000076927"/>
    </source>
</evidence>
<dbReference type="Pfam" id="PF07705">
    <property type="entry name" value="CARDB"/>
    <property type="match status" value="1"/>
</dbReference>
<accession>A0A172TJA0</accession>
<dbReference type="Pfam" id="PF25788">
    <property type="entry name" value="Ig_Rha78A_N"/>
    <property type="match status" value="1"/>
</dbReference>
<dbReference type="SUPFAM" id="SSF49373">
    <property type="entry name" value="Invasin/intimin cell-adhesion fragments"/>
    <property type="match status" value="1"/>
</dbReference>
<dbReference type="InterPro" id="IPR008964">
    <property type="entry name" value="Invasin/intimin_cell_adhesion"/>
</dbReference>
<dbReference type="SUPFAM" id="SSF49299">
    <property type="entry name" value="PKD domain"/>
    <property type="match status" value="1"/>
</dbReference>
<keyword evidence="3" id="KW-1185">Reference proteome</keyword>
<dbReference type="InterPro" id="IPR011635">
    <property type="entry name" value="CARDB"/>
</dbReference>
<proteinExistence type="predicted"/>
<dbReference type="Gene3D" id="2.60.40.1080">
    <property type="match status" value="1"/>
</dbReference>
<reference evidence="2 3" key="1">
    <citation type="submission" date="2015-01" db="EMBL/GenBank/DDBJ databases">
        <title>Paenibacillus swuensis/DY6/whole genome sequencing.</title>
        <authorList>
            <person name="Kim M.K."/>
            <person name="Srinivasan S."/>
            <person name="Lee J.-J."/>
        </authorList>
    </citation>
    <scope>NUCLEOTIDE SEQUENCE [LARGE SCALE GENOMIC DNA]</scope>
    <source>
        <strain evidence="2 3">DY6</strain>
    </source>
</reference>
<dbReference type="KEGG" id="pswu:SY83_13010"/>
<dbReference type="STRING" id="1178515.SY83_13010"/>
<organism evidence="2 3">
    <name type="scientific">Paenibacillus swuensis</name>
    <dbReference type="NCBI Taxonomy" id="1178515"/>
    <lineage>
        <taxon>Bacteria</taxon>
        <taxon>Bacillati</taxon>
        <taxon>Bacillota</taxon>
        <taxon>Bacilli</taxon>
        <taxon>Bacillales</taxon>
        <taxon>Paenibacillaceae</taxon>
        <taxon>Paenibacillus</taxon>
    </lineage>
</organism>
<dbReference type="SUPFAM" id="SSF50978">
    <property type="entry name" value="WD40 repeat-like"/>
    <property type="match status" value="1"/>
</dbReference>
<evidence type="ECO:0000313" key="2">
    <source>
        <dbReference type="EMBL" id="ANE47036.1"/>
    </source>
</evidence>
<dbReference type="InterPro" id="IPR013783">
    <property type="entry name" value="Ig-like_fold"/>
</dbReference>
<dbReference type="Gene3D" id="2.60.40.10">
    <property type="entry name" value="Immunoglobulins"/>
    <property type="match status" value="4"/>
</dbReference>
<dbReference type="InterPro" id="IPR036322">
    <property type="entry name" value="WD40_repeat_dom_sf"/>
</dbReference>
<dbReference type="InterPro" id="IPR035986">
    <property type="entry name" value="PKD_dom_sf"/>
</dbReference>